<evidence type="ECO:0000256" key="2">
    <source>
        <dbReference type="ARBA" id="ARBA00007441"/>
    </source>
</evidence>
<dbReference type="PANTHER" id="PTHR11879">
    <property type="entry name" value="ASPARTATE AMINOTRANSFERASE"/>
    <property type="match status" value="1"/>
</dbReference>
<dbReference type="EMBL" id="CADCWB010000247">
    <property type="protein sequence ID" value="CAA9532170.1"/>
    <property type="molecule type" value="Genomic_DNA"/>
</dbReference>
<name>A0A6J4TTX6_9SPHN</name>
<evidence type="ECO:0000259" key="7">
    <source>
        <dbReference type="Pfam" id="PF00155"/>
    </source>
</evidence>
<reference evidence="8" key="1">
    <citation type="submission" date="2020-02" db="EMBL/GenBank/DDBJ databases">
        <authorList>
            <person name="Meier V. D."/>
        </authorList>
    </citation>
    <scope>NUCLEOTIDE SEQUENCE</scope>
    <source>
        <strain evidence="8">AVDCRST_MAG62</strain>
    </source>
</reference>
<proteinExistence type="inferred from homology"/>
<dbReference type="CDD" id="cd00609">
    <property type="entry name" value="AAT_like"/>
    <property type="match status" value="1"/>
</dbReference>
<keyword evidence="6" id="KW-0663">Pyridoxal phosphate</keyword>
<dbReference type="Pfam" id="PF00155">
    <property type="entry name" value="Aminotran_1_2"/>
    <property type="match status" value="1"/>
</dbReference>
<dbReference type="GO" id="GO:0033585">
    <property type="term" value="P:L-phenylalanine biosynthetic process from chorismate via phenylpyruvate"/>
    <property type="evidence" value="ECO:0007669"/>
    <property type="project" value="TreeGrafter"/>
</dbReference>
<keyword evidence="4 8" id="KW-0032">Aminotransferase</keyword>
<comment type="cofactor">
    <cofactor evidence="1">
        <name>pyridoxal 5'-phosphate</name>
        <dbReference type="ChEBI" id="CHEBI:597326"/>
    </cofactor>
</comment>
<comment type="subunit">
    <text evidence="3">Homodimer.</text>
</comment>
<evidence type="ECO:0000256" key="1">
    <source>
        <dbReference type="ARBA" id="ARBA00001933"/>
    </source>
</evidence>
<gene>
    <name evidence="8" type="ORF">AVDCRST_MAG62-1984</name>
</gene>
<dbReference type="PANTHER" id="PTHR11879:SF22">
    <property type="entry name" value="ASPARTATE AMINOTRANSFERASE, MITOCHONDRIAL"/>
    <property type="match status" value="1"/>
</dbReference>
<dbReference type="GO" id="GO:0004069">
    <property type="term" value="F:L-aspartate:2-oxoglutarate aminotransferase activity"/>
    <property type="evidence" value="ECO:0007669"/>
    <property type="project" value="UniProtKB-EC"/>
</dbReference>
<dbReference type="AlphaFoldDB" id="A0A6J4TTX6"/>
<dbReference type="InterPro" id="IPR015421">
    <property type="entry name" value="PyrdxlP-dep_Trfase_major"/>
</dbReference>
<accession>A0A6J4TTX6</accession>
<dbReference type="Gene3D" id="3.40.640.10">
    <property type="entry name" value="Type I PLP-dependent aspartate aminotransferase-like (Major domain)"/>
    <property type="match status" value="1"/>
</dbReference>
<dbReference type="GO" id="GO:0042802">
    <property type="term" value="F:identical protein binding"/>
    <property type="evidence" value="ECO:0007669"/>
    <property type="project" value="TreeGrafter"/>
</dbReference>
<keyword evidence="5 8" id="KW-0808">Transferase</keyword>
<evidence type="ECO:0000256" key="4">
    <source>
        <dbReference type="ARBA" id="ARBA00022576"/>
    </source>
</evidence>
<organism evidence="8">
    <name type="scientific">uncultured Sphingomonas sp</name>
    <dbReference type="NCBI Taxonomy" id="158754"/>
    <lineage>
        <taxon>Bacteria</taxon>
        <taxon>Pseudomonadati</taxon>
        <taxon>Pseudomonadota</taxon>
        <taxon>Alphaproteobacteria</taxon>
        <taxon>Sphingomonadales</taxon>
        <taxon>Sphingomonadaceae</taxon>
        <taxon>Sphingomonas</taxon>
        <taxon>environmental samples</taxon>
    </lineage>
</organism>
<feature type="domain" description="Aminotransferase class I/classII large" evidence="7">
    <location>
        <begin position="35"/>
        <end position="390"/>
    </location>
</feature>
<dbReference type="GO" id="GO:0005829">
    <property type="term" value="C:cytosol"/>
    <property type="evidence" value="ECO:0007669"/>
    <property type="project" value="TreeGrafter"/>
</dbReference>
<dbReference type="PRINTS" id="PR00799">
    <property type="entry name" value="TRANSAMINASE"/>
</dbReference>
<dbReference type="NCBIfam" id="NF006719">
    <property type="entry name" value="PRK09257.1"/>
    <property type="match status" value="1"/>
</dbReference>
<dbReference type="GO" id="GO:0030170">
    <property type="term" value="F:pyridoxal phosphate binding"/>
    <property type="evidence" value="ECO:0007669"/>
    <property type="project" value="InterPro"/>
</dbReference>
<dbReference type="InterPro" id="IPR015424">
    <property type="entry name" value="PyrdxlP-dep_Trfase"/>
</dbReference>
<evidence type="ECO:0000256" key="6">
    <source>
        <dbReference type="ARBA" id="ARBA00022898"/>
    </source>
</evidence>
<dbReference type="InterPro" id="IPR015422">
    <property type="entry name" value="PyrdxlP-dep_Trfase_small"/>
</dbReference>
<protein>
    <submittedName>
        <fullName evidence="8">Aspartate aminotransferase</fullName>
        <ecNumber evidence="8">2.6.1.1</ecNumber>
    </submittedName>
</protein>
<dbReference type="Gene3D" id="3.90.1150.10">
    <property type="entry name" value="Aspartate Aminotransferase, domain 1"/>
    <property type="match status" value="1"/>
</dbReference>
<evidence type="ECO:0000256" key="5">
    <source>
        <dbReference type="ARBA" id="ARBA00022679"/>
    </source>
</evidence>
<evidence type="ECO:0000256" key="3">
    <source>
        <dbReference type="ARBA" id="ARBA00011738"/>
    </source>
</evidence>
<dbReference type="SUPFAM" id="SSF53383">
    <property type="entry name" value="PLP-dependent transferases"/>
    <property type="match status" value="1"/>
</dbReference>
<dbReference type="InterPro" id="IPR000796">
    <property type="entry name" value="Asp_trans"/>
</dbReference>
<comment type="similarity">
    <text evidence="2">Belongs to the class-I pyridoxal-phosphate-dependent aminotransferase family.</text>
</comment>
<dbReference type="EC" id="2.6.1.1" evidence="8"/>
<sequence length="402" mass="43356">MLTTTAPKGLSELEPVTSDSLLALIALANADSRPEKIDVGVGVYRDGLGRTPVMRALKEAERRLWEAQSSKAYLGGAGDKVFPELLKPILLGPHASDERITGLQTPGGCGAIYLAMQLVRTANPQARVFAGVPTWPNHPPMIRGAGLEIVEYPHLDRGTGSVRIDALLAKLDEARPGDVVLLHGCCHNPTGADLGPDEWDRVAEVIASRGLLPLIDIAYQGLGRGLEEDAYGLRRVLDASDEALVAQSCDKNFGVYRDRVGCLFVKTRSKEATATAMAHLLQLAREAWSMPPDHGAAAVRLVLEDDTLTADWKAELDGMRLRIAAVRERIAASDERLAFVADQYGMFSMLPLSKEQVVSLREKHAIYMADSGRINVVGIADDGIDRFCAAVKEALNGPDAHG</sequence>
<dbReference type="InterPro" id="IPR004839">
    <property type="entry name" value="Aminotransferase_I/II_large"/>
</dbReference>
<dbReference type="GO" id="GO:0004838">
    <property type="term" value="F:L-tyrosine-2-oxoglutarate transaminase activity"/>
    <property type="evidence" value="ECO:0007669"/>
    <property type="project" value="TreeGrafter"/>
</dbReference>
<evidence type="ECO:0000313" key="8">
    <source>
        <dbReference type="EMBL" id="CAA9532170.1"/>
    </source>
</evidence>